<reference evidence="1 2" key="1">
    <citation type="submission" date="2014-10" db="EMBL/GenBank/DDBJ databases">
        <title>Draft genome of the hookworm Ancylostoma caninum.</title>
        <authorList>
            <person name="Mitreva M."/>
        </authorList>
    </citation>
    <scope>NUCLEOTIDE SEQUENCE [LARGE SCALE GENOMIC DNA]</scope>
    <source>
        <strain evidence="1 2">Baltimore</strain>
    </source>
</reference>
<protein>
    <submittedName>
        <fullName evidence="1">Uncharacterized protein</fullName>
    </submittedName>
</protein>
<dbReference type="EMBL" id="JOJR01000768">
    <property type="protein sequence ID" value="RCN34551.1"/>
    <property type="molecule type" value="Genomic_DNA"/>
</dbReference>
<organism evidence="1 2">
    <name type="scientific">Ancylostoma caninum</name>
    <name type="common">Dog hookworm</name>
    <dbReference type="NCBI Taxonomy" id="29170"/>
    <lineage>
        <taxon>Eukaryota</taxon>
        <taxon>Metazoa</taxon>
        <taxon>Ecdysozoa</taxon>
        <taxon>Nematoda</taxon>
        <taxon>Chromadorea</taxon>
        <taxon>Rhabditida</taxon>
        <taxon>Rhabditina</taxon>
        <taxon>Rhabditomorpha</taxon>
        <taxon>Strongyloidea</taxon>
        <taxon>Ancylostomatidae</taxon>
        <taxon>Ancylostomatinae</taxon>
        <taxon>Ancylostoma</taxon>
    </lineage>
</organism>
<evidence type="ECO:0000313" key="1">
    <source>
        <dbReference type="EMBL" id="RCN34551.1"/>
    </source>
</evidence>
<dbReference type="Proteomes" id="UP000252519">
    <property type="component" value="Unassembled WGS sequence"/>
</dbReference>
<accession>A0A368FQQ7</accession>
<keyword evidence="2" id="KW-1185">Reference proteome</keyword>
<proteinExistence type="predicted"/>
<comment type="caution">
    <text evidence="1">The sequence shown here is derived from an EMBL/GenBank/DDBJ whole genome shotgun (WGS) entry which is preliminary data.</text>
</comment>
<dbReference type="AlphaFoldDB" id="A0A368FQQ7"/>
<name>A0A368FQQ7_ANCCA</name>
<evidence type="ECO:0000313" key="2">
    <source>
        <dbReference type="Proteomes" id="UP000252519"/>
    </source>
</evidence>
<gene>
    <name evidence="1" type="ORF">ANCCAN_19603</name>
</gene>
<sequence>MGVEQLHGSLEQSDKVRIQSLVKQIKAKEKELGLARED</sequence>